<sequence>MTKEPSQRFREIVRVTRFCANLCGSDVFDPNYRINIRTVLVLGVILFSFSCCGYCIHYSITVKGDWTLVIQALCMGGGTLVQGFSHMMGFMFRPAELRVLLEETHTLYERHEKIDSDYRLYLNRGVDLLTRLMKICAFFNTILAVGMSLVTVIYNAIYETRVLIVGIYLDAIDPETERGFLITMILQSCFIAVGGFGLYAGDMGTLTTITQIMTFKGLFCCKLRDLNEILLDEPDNKTKSLEALRDIIQFHQQYLSFIERNRSVSFWTIFVKFLTNFFGLVCTVFCILLGVWPAGYIYMAYCFTMMYVYCGVGTMIDIANDGFIEACYNGVLWYELSALERKMLHTMMIIAQNTKGLSVGPFVPLSVNTGLQMTKMIYSMTMMLFNFVSQ</sequence>
<keyword evidence="2" id="KW-1003">Cell membrane</keyword>
<keyword evidence="6 10" id="KW-1133">Transmembrane helix</keyword>
<evidence type="ECO:0000256" key="6">
    <source>
        <dbReference type="ARBA" id="ARBA00022989"/>
    </source>
</evidence>
<comment type="caution">
    <text evidence="10">Lacks conserved residue(s) required for the propagation of feature annotation.</text>
</comment>
<evidence type="ECO:0000256" key="2">
    <source>
        <dbReference type="ARBA" id="ARBA00022475"/>
    </source>
</evidence>
<comment type="similarity">
    <text evidence="10">Belongs to the insect chemoreceptor superfamily. Heteromeric odorant receptor channel (TC 1.A.69) family.</text>
</comment>
<keyword evidence="3 10" id="KW-0716">Sensory transduction</keyword>
<feature type="transmembrane region" description="Helical" evidence="10">
    <location>
        <begin position="66"/>
        <end position="84"/>
    </location>
</feature>
<dbReference type="OrthoDB" id="6765072at2759"/>
<dbReference type="InterPro" id="IPR004117">
    <property type="entry name" value="7tm6_olfct_rcpt"/>
</dbReference>
<gene>
    <name evidence="11" type="primary">106094895</name>
</gene>
<comment type="subcellular location">
    <subcellularLocation>
        <location evidence="1 10">Cell membrane</location>
        <topology evidence="1 10">Multi-pass membrane protein</topology>
    </subcellularLocation>
</comment>
<dbReference type="EnsemblMetazoa" id="SCAU007900-RB">
    <property type="protein sequence ID" value="SCAU007900-PB"/>
    <property type="gene ID" value="SCAU007900"/>
</dbReference>
<feature type="transmembrane region" description="Helical" evidence="10">
    <location>
        <begin position="269"/>
        <end position="292"/>
    </location>
</feature>
<dbReference type="VEuPathDB" id="VectorBase:SCAU007900"/>
<reference evidence="11" key="1">
    <citation type="submission" date="2020-05" db="UniProtKB">
        <authorList>
            <consortium name="EnsemblMetazoa"/>
        </authorList>
    </citation>
    <scope>IDENTIFICATION</scope>
    <source>
        <strain evidence="11">USDA</strain>
    </source>
</reference>
<dbReference type="KEGG" id="scac:106094895"/>
<dbReference type="GO" id="GO:0007165">
    <property type="term" value="P:signal transduction"/>
    <property type="evidence" value="ECO:0007669"/>
    <property type="project" value="UniProtKB-KW"/>
</dbReference>
<feature type="transmembrane region" description="Helical" evidence="10">
    <location>
        <begin position="298"/>
        <end position="316"/>
    </location>
</feature>
<organism evidence="11 12">
    <name type="scientific">Stomoxys calcitrans</name>
    <name type="common">Stable fly</name>
    <name type="synonym">Conops calcitrans</name>
    <dbReference type="NCBI Taxonomy" id="35570"/>
    <lineage>
        <taxon>Eukaryota</taxon>
        <taxon>Metazoa</taxon>
        <taxon>Ecdysozoa</taxon>
        <taxon>Arthropoda</taxon>
        <taxon>Hexapoda</taxon>
        <taxon>Insecta</taxon>
        <taxon>Pterygota</taxon>
        <taxon>Neoptera</taxon>
        <taxon>Endopterygota</taxon>
        <taxon>Diptera</taxon>
        <taxon>Brachycera</taxon>
        <taxon>Muscomorpha</taxon>
        <taxon>Muscoidea</taxon>
        <taxon>Muscidae</taxon>
        <taxon>Stomoxys</taxon>
    </lineage>
</organism>
<keyword evidence="4 10" id="KW-0812">Transmembrane</keyword>
<keyword evidence="7 10" id="KW-0472">Membrane</keyword>
<name>A0A1I8PGV5_STOCA</name>
<dbReference type="Proteomes" id="UP000095300">
    <property type="component" value="Unassembled WGS sequence"/>
</dbReference>
<evidence type="ECO:0000313" key="11">
    <source>
        <dbReference type="EnsemblMetazoa" id="SCAU007900-PB"/>
    </source>
</evidence>
<evidence type="ECO:0000256" key="10">
    <source>
        <dbReference type="RuleBase" id="RU351113"/>
    </source>
</evidence>
<feature type="transmembrane region" description="Helical" evidence="10">
    <location>
        <begin position="178"/>
        <end position="200"/>
    </location>
</feature>
<accession>A0A1I8PGV5</accession>
<keyword evidence="5 10" id="KW-0552">Olfaction</keyword>
<feature type="transmembrane region" description="Helical" evidence="10">
    <location>
        <begin position="137"/>
        <end position="158"/>
    </location>
</feature>
<keyword evidence="9 10" id="KW-0807">Transducer</keyword>
<evidence type="ECO:0000256" key="5">
    <source>
        <dbReference type="ARBA" id="ARBA00022725"/>
    </source>
</evidence>
<dbReference type="PANTHER" id="PTHR21137">
    <property type="entry name" value="ODORANT RECEPTOR"/>
    <property type="match status" value="1"/>
</dbReference>
<dbReference type="Pfam" id="PF02949">
    <property type="entry name" value="7tm_6"/>
    <property type="match status" value="1"/>
</dbReference>
<evidence type="ECO:0000256" key="7">
    <source>
        <dbReference type="ARBA" id="ARBA00023136"/>
    </source>
</evidence>
<dbReference type="GO" id="GO:0004984">
    <property type="term" value="F:olfactory receptor activity"/>
    <property type="evidence" value="ECO:0007669"/>
    <property type="project" value="InterPro"/>
</dbReference>
<protein>
    <recommendedName>
        <fullName evidence="10">Odorant receptor</fullName>
    </recommendedName>
</protein>
<evidence type="ECO:0000256" key="9">
    <source>
        <dbReference type="ARBA" id="ARBA00023224"/>
    </source>
</evidence>
<evidence type="ECO:0000313" key="12">
    <source>
        <dbReference type="Proteomes" id="UP000095300"/>
    </source>
</evidence>
<dbReference type="GO" id="GO:0005549">
    <property type="term" value="F:odorant binding"/>
    <property type="evidence" value="ECO:0007669"/>
    <property type="project" value="InterPro"/>
</dbReference>
<evidence type="ECO:0000256" key="4">
    <source>
        <dbReference type="ARBA" id="ARBA00022692"/>
    </source>
</evidence>
<evidence type="ECO:0000256" key="3">
    <source>
        <dbReference type="ARBA" id="ARBA00022606"/>
    </source>
</evidence>
<evidence type="ECO:0000256" key="1">
    <source>
        <dbReference type="ARBA" id="ARBA00004651"/>
    </source>
</evidence>
<dbReference type="PANTHER" id="PTHR21137:SF35">
    <property type="entry name" value="ODORANT RECEPTOR 19A-RELATED"/>
    <property type="match status" value="1"/>
</dbReference>
<keyword evidence="8 10" id="KW-0675">Receptor</keyword>
<proteinExistence type="inferred from homology"/>
<dbReference type="AlphaFoldDB" id="A0A1I8PGV5"/>
<evidence type="ECO:0000256" key="8">
    <source>
        <dbReference type="ARBA" id="ARBA00023170"/>
    </source>
</evidence>
<dbReference type="GO" id="GO:0005886">
    <property type="term" value="C:plasma membrane"/>
    <property type="evidence" value="ECO:0007669"/>
    <property type="project" value="UniProtKB-SubCell"/>
</dbReference>
<keyword evidence="12" id="KW-1185">Reference proteome</keyword>
<feature type="transmembrane region" description="Helical" evidence="10">
    <location>
        <begin position="39"/>
        <end position="60"/>
    </location>
</feature>